<accession>A0A9W8RR54</accession>
<dbReference type="InterPro" id="IPR002347">
    <property type="entry name" value="SDR_fam"/>
</dbReference>
<evidence type="ECO:0000256" key="1">
    <source>
        <dbReference type="ARBA" id="ARBA00006484"/>
    </source>
</evidence>
<comment type="caution">
    <text evidence="4">The sequence shown here is derived from an EMBL/GenBank/DDBJ whole genome shotgun (WGS) entry which is preliminary data.</text>
</comment>
<dbReference type="SUPFAM" id="SSF51735">
    <property type="entry name" value="NAD(P)-binding Rossmann-fold domains"/>
    <property type="match status" value="1"/>
</dbReference>
<evidence type="ECO:0000256" key="3">
    <source>
        <dbReference type="RuleBase" id="RU000363"/>
    </source>
</evidence>
<evidence type="ECO:0000313" key="5">
    <source>
        <dbReference type="Proteomes" id="UP001152049"/>
    </source>
</evidence>
<keyword evidence="2" id="KW-0560">Oxidoreductase</keyword>
<proteinExistence type="inferred from homology"/>
<dbReference type="PANTHER" id="PTHR24320:SF283">
    <property type="entry name" value="RETINOL DEHYDROGENASE 11"/>
    <property type="match status" value="1"/>
</dbReference>
<protein>
    <recommendedName>
        <fullName evidence="6">Short-chain dehydrogenase</fullName>
    </recommendedName>
</protein>
<keyword evidence="5" id="KW-1185">Reference proteome</keyword>
<sequence length="325" mass="35238">MTYTKETDGRRIASDLVSEIKGKTILVTGASPGSLGAFFSQIVAEHSPVLLILAGHNTERTQETAQSITDSTGVQVKTLNLKLDSLEGVREAADEVNTWDDVPHIDVVVNNAGIMAVPFQLTEDGIERQFATNFLGHFLFTNLILGKVLKAPAPRVINVSSNGHRFSSVRFDYNFQDGKAYDPWRAYGQSKTGNVLFSVALAQKLGSKGLISASLHPGVTQTNLGSHIDWAGEGGANMYAVDVAIGTTASLAPGSFDFKSPEQCVATHVYTAFSPDIASNNGGYFMDSRLADQFQGEVYPWATDKNEAERVWKLAEKLVGQEFSW</sequence>
<dbReference type="PRINTS" id="PR00081">
    <property type="entry name" value="GDHRDH"/>
</dbReference>
<dbReference type="PRINTS" id="PR00080">
    <property type="entry name" value="SDRFAMILY"/>
</dbReference>
<evidence type="ECO:0000313" key="4">
    <source>
        <dbReference type="EMBL" id="KAJ4249100.1"/>
    </source>
</evidence>
<dbReference type="GO" id="GO:0016491">
    <property type="term" value="F:oxidoreductase activity"/>
    <property type="evidence" value="ECO:0007669"/>
    <property type="project" value="UniProtKB-KW"/>
</dbReference>
<name>A0A9W8RR54_9HYPO</name>
<dbReference type="PANTHER" id="PTHR24320">
    <property type="entry name" value="RETINOL DEHYDROGENASE"/>
    <property type="match status" value="1"/>
</dbReference>
<dbReference type="EMBL" id="JAOQAZ010000034">
    <property type="protein sequence ID" value="KAJ4249100.1"/>
    <property type="molecule type" value="Genomic_DNA"/>
</dbReference>
<dbReference type="AlphaFoldDB" id="A0A9W8RR54"/>
<evidence type="ECO:0008006" key="6">
    <source>
        <dbReference type="Google" id="ProtNLM"/>
    </source>
</evidence>
<dbReference type="Gene3D" id="3.40.50.720">
    <property type="entry name" value="NAD(P)-binding Rossmann-like Domain"/>
    <property type="match status" value="1"/>
</dbReference>
<dbReference type="Pfam" id="PF00106">
    <property type="entry name" value="adh_short"/>
    <property type="match status" value="1"/>
</dbReference>
<evidence type="ECO:0000256" key="2">
    <source>
        <dbReference type="ARBA" id="ARBA00023002"/>
    </source>
</evidence>
<dbReference type="InterPro" id="IPR036291">
    <property type="entry name" value="NAD(P)-bd_dom_sf"/>
</dbReference>
<comment type="similarity">
    <text evidence="1 3">Belongs to the short-chain dehydrogenases/reductases (SDR) family.</text>
</comment>
<dbReference type="OrthoDB" id="191139at2759"/>
<gene>
    <name evidence="4" type="ORF">NW762_012434</name>
</gene>
<organism evidence="4 5">
    <name type="scientific">Fusarium torreyae</name>
    <dbReference type="NCBI Taxonomy" id="1237075"/>
    <lineage>
        <taxon>Eukaryota</taxon>
        <taxon>Fungi</taxon>
        <taxon>Dikarya</taxon>
        <taxon>Ascomycota</taxon>
        <taxon>Pezizomycotina</taxon>
        <taxon>Sordariomycetes</taxon>
        <taxon>Hypocreomycetidae</taxon>
        <taxon>Hypocreales</taxon>
        <taxon>Nectriaceae</taxon>
        <taxon>Fusarium</taxon>
    </lineage>
</organism>
<reference evidence="4" key="1">
    <citation type="submission" date="2022-09" db="EMBL/GenBank/DDBJ databases">
        <title>Fusarium specimens isolated from Avocado Roots.</title>
        <authorList>
            <person name="Stajich J."/>
            <person name="Roper C."/>
            <person name="Heimlech-Rivalta G."/>
        </authorList>
    </citation>
    <scope>NUCLEOTIDE SEQUENCE</scope>
    <source>
        <strain evidence="4">CF00136</strain>
    </source>
</reference>
<dbReference type="Proteomes" id="UP001152049">
    <property type="component" value="Unassembled WGS sequence"/>
</dbReference>